<proteinExistence type="predicted"/>
<feature type="domain" description="S1 motif" evidence="1">
    <location>
        <begin position="6"/>
        <end position="75"/>
    </location>
</feature>
<dbReference type="Proteomes" id="UP000286974">
    <property type="component" value="Unassembled WGS sequence"/>
</dbReference>
<sequence>MKPKVGMIMQVKVTGVQSYGAFVDIMGEYRGLIHISECREGYVTDIHDLFSIGDVVEAVIIDIDEYTGRISLSTRVNNVDFKVLDQHLRPNRQSQNYWTNYHLNSGFAPIEASRKSWLRDARKKFE</sequence>
<dbReference type="RefSeq" id="WP_125008869.1">
    <property type="nucleotide sequence ID" value="NZ_BEXA01000006.1"/>
</dbReference>
<dbReference type="GO" id="GO:0003735">
    <property type="term" value="F:structural constituent of ribosome"/>
    <property type="evidence" value="ECO:0007669"/>
    <property type="project" value="TreeGrafter"/>
</dbReference>
<dbReference type="NCBIfam" id="NF040579">
    <property type="entry name" value="S1_dom_CvfD"/>
    <property type="match status" value="1"/>
</dbReference>
<keyword evidence="2" id="KW-0687">Ribonucleoprotein</keyword>
<gene>
    <name evidence="2" type="ORF">NBRC111893_2303</name>
</gene>
<protein>
    <submittedName>
        <fullName evidence="2">SSU ribosomal protein S1p</fullName>
    </submittedName>
</protein>
<evidence type="ECO:0000313" key="2">
    <source>
        <dbReference type="EMBL" id="GAY74157.1"/>
    </source>
</evidence>
<dbReference type="SMART" id="SM00316">
    <property type="entry name" value="S1"/>
    <property type="match status" value="1"/>
</dbReference>
<dbReference type="PROSITE" id="PS50126">
    <property type="entry name" value="S1"/>
    <property type="match status" value="1"/>
</dbReference>
<name>A0A401FP96_9LACO</name>
<dbReference type="InterPro" id="IPR050437">
    <property type="entry name" value="Ribos_protein_bS1-like"/>
</dbReference>
<dbReference type="AlphaFoldDB" id="A0A401FP96"/>
<dbReference type="InterPro" id="IPR003029">
    <property type="entry name" value="S1_domain"/>
</dbReference>
<organism evidence="2 3">
    <name type="scientific">Lentilactobacillus kosonis</name>
    <dbReference type="NCBI Taxonomy" id="2810561"/>
    <lineage>
        <taxon>Bacteria</taxon>
        <taxon>Bacillati</taxon>
        <taxon>Bacillota</taxon>
        <taxon>Bacilli</taxon>
        <taxon>Lactobacillales</taxon>
        <taxon>Lactobacillaceae</taxon>
        <taxon>Lentilactobacillus</taxon>
    </lineage>
</organism>
<dbReference type="SUPFAM" id="SSF50249">
    <property type="entry name" value="Nucleic acid-binding proteins"/>
    <property type="match status" value="1"/>
</dbReference>
<evidence type="ECO:0000313" key="3">
    <source>
        <dbReference type="Proteomes" id="UP000286974"/>
    </source>
</evidence>
<dbReference type="OrthoDB" id="9810507at2"/>
<dbReference type="GO" id="GO:0006412">
    <property type="term" value="P:translation"/>
    <property type="evidence" value="ECO:0007669"/>
    <property type="project" value="TreeGrafter"/>
</dbReference>
<dbReference type="Pfam" id="PF00575">
    <property type="entry name" value="S1"/>
    <property type="match status" value="1"/>
</dbReference>
<dbReference type="GO" id="GO:0003729">
    <property type="term" value="F:mRNA binding"/>
    <property type="evidence" value="ECO:0007669"/>
    <property type="project" value="TreeGrafter"/>
</dbReference>
<keyword evidence="3" id="KW-1185">Reference proteome</keyword>
<accession>A0A401FP96</accession>
<dbReference type="PANTHER" id="PTHR10724">
    <property type="entry name" value="30S RIBOSOMAL PROTEIN S1"/>
    <property type="match status" value="1"/>
</dbReference>
<dbReference type="Gene3D" id="2.40.50.140">
    <property type="entry name" value="Nucleic acid-binding proteins"/>
    <property type="match status" value="1"/>
</dbReference>
<keyword evidence="2" id="KW-0689">Ribosomal protein</keyword>
<reference evidence="2 3" key="1">
    <citation type="submission" date="2017-11" db="EMBL/GenBank/DDBJ databases">
        <title>Draft Genome Sequence of Lactobacillus curieae NBRC 111893 isolated from Koso, a Japanese sugar-Vegetable Fermented Beverage.</title>
        <authorList>
            <person name="Chiou T.Y."/>
            <person name="Oshima K."/>
            <person name="Suda W."/>
            <person name="Hattori M."/>
            <person name="Takahashi T."/>
        </authorList>
    </citation>
    <scope>NUCLEOTIDE SEQUENCE [LARGE SCALE GENOMIC DNA]</scope>
    <source>
        <strain evidence="2 3">NBRC111893</strain>
    </source>
</reference>
<dbReference type="GO" id="GO:0005840">
    <property type="term" value="C:ribosome"/>
    <property type="evidence" value="ECO:0007669"/>
    <property type="project" value="UniProtKB-KW"/>
</dbReference>
<dbReference type="InterPro" id="IPR012340">
    <property type="entry name" value="NA-bd_OB-fold"/>
</dbReference>
<dbReference type="EMBL" id="BEXA01000006">
    <property type="protein sequence ID" value="GAY74157.1"/>
    <property type="molecule type" value="Genomic_DNA"/>
</dbReference>
<comment type="caution">
    <text evidence="2">The sequence shown here is derived from an EMBL/GenBank/DDBJ whole genome shotgun (WGS) entry which is preliminary data.</text>
</comment>
<evidence type="ECO:0000259" key="1">
    <source>
        <dbReference type="PROSITE" id="PS50126"/>
    </source>
</evidence>